<dbReference type="InterPro" id="IPR001509">
    <property type="entry name" value="Epimerase_deHydtase"/>
</dbReference>
<dbReference type="RefSeq" id="WP_072934296.1">
    <property type="nucleotide sequence ID" value="NZ_FQUG01000002.1"/>
</dbReference>
<keyword evidence="3" id="KW-1185">Reference proteome</keyword>
<dbReference type="OrthoDB" id="9766450at2"/>
<dbReference type="EMBL" id="FQUG01000002">
    <property type="protein sequence ID" value="SHE32858.1"/>
    <property type="molecule type" value="Genomic_DNA"/>
</dbReference>
<dbReference type="SUPFAM" id="SSF51735">
    <property type="entry name" value="NAD(P)-binding Rossmann-fold domains"/>
    <property type="match status" value="1"/>
</dbReference>
<dbReference type="Proteomes" id="UP000184404">
    <property type="component" value="Unassembled WGS sequence"/>
</dbReference>
<dbReference type="PANTHER" id="PTHR43245">
    <property type="entry name" value="BIFUNCTIONAL POLYMYXIN RESISTANCE PROTEIN ARNA"/>
    <property type="match status" value="1"/>
</dbReference>
<organism evidence="2 3">
    <name type="scientific">Schwartzia succinivorans DSM 10502</name>
    <dbReference type="NCBI Taxonomy" id="1123243"/>
    <lineage>
        <taxon>Bacteria</taxon>
        <taxon>Bacillati</taxon>
        <taxon>Bacillota</taxon>
        <taxon>Negativicutes</taxon>
        <taxon>Selenomonadales</taxon>
        <taxon>Selenomonadaceae</taxon>
        <taxon>Schwartzia</taxon>
    </lineage>
</organism>
<dbReference type="STRING" id="1123243.SAMN02745190_00171"/>
<sequence>MKKIIVFGASGNVGSYMVKYMKEYFNGDEYEVIASGRRETKVFEQFGISYVSVDITNANDFEKLPKEDVFAVVHLAAVIPSYMKEYDSEQYLKANIMGTYNILEYCRKVHADRILFSTTVFDISLFEKNGEVLDDDMPANFSYTGDHAMYVISKNTAIELLKHYKAEYGLKTFVFRFPTIYAYSPFHFYYPNGKKTLRPIYRFIDAAQKGDDLELWGDPNYATDMVHVYDCSQMFCKAIEANIDGGLYNVGTGMPVTLQQKFEAIIRIFSPEGKKSKIVYRPEKENTGGFIMNVDKAKRELGYNPVYTIEKLLEDYKKEMKINRFKELRLTDKS</sequence>
<evidence type="ECO:0000313" key="3">
    <source>
        <dbReference type="Proteomes" id="UP000184404"/>
    </source>
</evidence>
<dbReference type="Gene3D" id="3.40.50.720">
    <property type="entry name" value="NAD(P)-binding Rossmann-like Domain"/>
    <property type="match status" value="1"/>
</dbReference>
<dbReference type="Pfam" id="PF01370">
    <property type="entry name" value="Epimerase"/>
    <property type="match status" value="1"/>
</dbReference>
<dbReference type="AlphaFoldDB" id="A0A1M4SL32"/>
<protein>
    <submittedName>
        <fullName evidence="2">UDP-glucose 4-epimerase</fullName>
    </submittedName>
</protein>
<evidence type="ECO:0000313" key="2">
    <source>
        <dbReference type="EMBL" id="SHE32858.1"/>
    </source>
</evidence>
<evidence type="ECO:0000259" key="1">
    <source>
        <dbReference type="Pfam" id="PF01370"/>
    </source>
</evidence>
<dbReference type="InterPro" id="IPR036291">
    <property type="entry name" value="NAD(P)-bd_dom_sf"/>
</dbReference>
<reference evidence="2 3" key="1">
    <citation type="submission" date="2016-11" db="EMBL/GenBank/DDBJ databases">
        <authorList>
            <person name="Jaros S."/>
            <person name="Januszkiewicz K."/>
            <person name="Wedrychowicz H."/>
        </authorList>
    </citation>
    <scope>NUCLEOTIDE SEQUENCE [LARGE SCALE GENOMIC DNA]</scope>
    <source>
        <strain evidence="2 3">DSM 10502</strain>
    </source>
</reference>
<dbReference type="InterPro" id="IPR050177">
    <property type="entry name" value="Lipid_A_modif_metabolic_enz"/>
</dbReference>
<proteinExistence type="predicted"/>
<gene>
    <name evidence="2" type="ORF">SAMN02745190_00171</name>
</gene>
<name>A0A1M4SL32_9FIRM</name>
<feature type="domain" description="NAD-dependent epimerase/dehydratase" evidence="1">
    <location>
        <begin position="4"/>
        <end position="251"/>
    </location>
</feature>
<accession>A0A1M4SL32</accession>